<dbReference type="InterPro" id="IPR005467">
    <property type="entry name" value="His_kinase_dom"/>
</dbReference>
<dbReference type="SMART" id="SM00387">
    <property type="entry name" value="HATPase_c"/>
    <property type="match status" value="1"/>
</dbReference>
<feature type="signal peptide" evidence="8">
    <location>
        <begin position="1"/>
        <end position="28"/>
    </location>
</feature>
<dbReference type="EMBL" id="LLXE01000013">
    <property type="protein sequence ID" value="KUM66187.1"/>
    <property type="molecule type" value="Genomic_DNA"/>
</dbReference>
<dbReference type="InterPro" id="IPR036097">
    <property type="entry name" value="HisK_dim/P_sf"/>
</dbReference>
<comment type="catalytic activity">
    <reaction evidence="1">
        <text>ATP + protein L-histidine = ADP + protein N-phospho-L-histidine.</text>
        <dbReference type="EC" id="2.7.13.3"/>
    </reaction>
</comment>
<dbReference type="Pfam" id="PF18947">
    <property type="entry name" value="HAMP_2"/>
    <property type="match status" value="2"/>
</dbReference>
<dbReference type="CDD" id="cd00082">
    <property type="entry name" value="HisKA"/>
    <property type="match status" value="1"/>
</dbReference>
<dbReference type="EC" id="2.7.13.3" evidence="2"/>
<evidence type="ECO:0000313" key="13">
    <source>
        <dbReference type="Proteomes" id="UP000055045"/>
    </source>
</evidence>
<evidence type="ECO:0000256" key="2">
    <source>
        <dbReference type="ARBA" id="ARBA00012438"/>
    </source>
</evidence>
<dbReference type="CDD" id="cd06225">
    <property type="entry name" value="HAMP"/>
    <property type="match status" value="3"/>
</dbReference>
<feature type="modified residue" description="4-aspartylphosphate" evidence="7">
    <location>
        <position position="998"/>
    </location>
</feature>
<dbReference type="SUPFAM" id="SSF58104">
    <property type="entry name" value="Methyl-accepting chemotaxis protein (MCP) signaling domain"/>
    <property type="match status" value="2"/>
</dbReference>
<accession>A0A124GT17</accession>
<evidence type="ECO:0000256" key="1">
    <source>
        <dbReference type="ARBA" id="ARBA00000085"/>
    </source>
</evidence>
<dbReference type="Gene3D" id="3.40.50.2300">
    <property type="match status" value="1"/>
</dbReference>
<name>A0A124GT17_PENFR</name>
<organism evidence="12 13">
    <name type="scientific">Penicillium freii</name>
    <dbReference type="NCBI Taxonomy" id="48697"/>
    <lineage>
        <taxon>Eukaryota</taxon>
        <taxon>Fungi</taxon>
        <taxon>Dikarya</taxon>
        <taxon>Ascomycota</taxon>
        <taxon>Pezizomycotina</taxon>
        <taxon>Eurotiomycetes</taxon>
        <taxon>Eurotiomycetidae</taxon>
        <taxon>Eurotiales</taxon>
        <taxon>Aspergillaceae</taxon>
        <taxon>Penicillium</taxon>
    </lineage>
</organism>
<evidence type="ECO:0000259" key="11">
    <source>
        <dbReference type="PROSITE" id="PS50885"/>
    </source>
</evidence>
<gene>
    <name evidence="12" type="ORF">ACN42_g912</name>
</gene>
<feature type="domain" description="HAMP" evidence="11">
    <location>
        <begin position="328"/>
        <end position="380"/>
    </location>
</feature>
<dbReference type="FunFam" id="3.30.565.10:FF:000010">
    <property type="entry name" value="Sensor histidine kinase RcsC"/>
    <property type="match status" value="1"/>
</dbReference>
<dbReference type="Gene3D" id="1.10.8.500">
    <property type="entry name" value="HAMP domain in histidine kinase"/>
    <property type="match status" value="1"/>
</dbReference>
<dbReference type="SMART" id="SM00388">
    <property type="entry name" value="HisKA"/>
    <property type="match status" value="1"/>
</dbReference>
<dbReference type="SUPFAM" id="SSF52172">
    <property type="entry name" value="CheY-like"/>
    <property type="match status" value="1"/>
</dbReference>
<dbReference type="PRINTS" id="PR00344">
    <property type="entry name" value="BCTRLSENSOR"/>
</dbReference>
<dbReference type="FunFam" id="1.20.120.1530:FF:000001">
    <property type="entry name" value="Two-component osmosensing histidine kinase"/>
    <property type="match status" value="1"/>
</dbReference>
<dbReference type="InterPro" id="IPR003661">
    <property type="entry name" value="HisK_dim/P_dom"/>
</dbReference>
<dbReference type="PANTHER" id="PTHR45339:SF1">
    <property type="entry name" value="HYBRID SIGNAL TRANSDUCTION HISTIDINE KINASE J"/>
    <property type="match status" value="1"/>
</dbReference>
<dbReference type="STRING" id="48697.A0A124GT17"/>
<dbReference type="InterPro" id="IPR003594">
    <property type="entry name" value="HATPase_dom"/>
</dbReference>
<dbReference type="Pfam" id="PF00512">
    <property type="entry name" value="HisKA"/>
    <property type="match status" value="1"/>
</dbReference>
<feature type="domain" description="Histidine kinase" evidence="9">
    <location>
        <begin position="579"/>
        <end position="804"/>
    </location>
</feature>
<evidence type="ECO:0000313" key="12">
    <source>
        <dbReference type="EMBL" id="KUM66187.1"/>
    </source>
</evidence>
<keyword evidence="3 7" id="KW-0597">Phosphoprotein</keyword>
<dbReference type="GO" id="GO:0071474">
    <property type="term" value="P:cellular hyperosmotic response"/>
    <property type="evidence" value="ECO:0007669"/>
    <property type="project" value="TreeGrafter"/>
</dbReference>
<dbReference type="AlphaFoldDB" id="A0A124GT17"/>
<protein>
    <recommendedName>
        <fullName evidence="2">histidine kinase</fullName>
        <ecNumber evidence="2">2.7.13.3</ecNumber>
    </recommendedName>
</protein>
<dbReference type="InterPro" id="IPR003660">
    <property type="entry name" value="HAMP_dom"/>
</dbReference>
<dbReference type="SUPFAM" id="SSF47384">
    <property type="entry name" value="Homodimeric domain of signal transducing histidine kinase"/>
    <property type="match status" value="1"/>
</dbReference>
<keyword evidence="4" id="KW-0808">Transferase</keyword>
<feature type="domain" description="Response regulatory" evidence="10">
    <location>
        <begin position="949"/>
        <end position="1068"/>
    </location>
</feature>
<dbReference type="InterPro" id="IPR036890">
    <property type="entry name" value="HATPase_C_sf"/>
</dbReference>
<proteinExistence type="predicted"/>
<dbReference type="Gene3D" id="1.20.120.1530">
    <property type="match status" value="2"/>
</dbReference>
<reference evidence="12 13" key="1">
    <citation type="submission" date="2015-10" db="EMBL/GenBank/DDBJ databases">
        <title>Genome sequencing of Penicillium freii.</title>
        <authorList>
            <person name="Nguyen H.D."/>
            <person name="Visagie C.M."/>
            <person name="Seifert K.A."/>
        </authorList>
    </citation>
    <scope>NUCLEOTIDE SEQUENCE [LARGE SCALE GENOMIC DNA]</scope>
    <source>
        <strain evidence="12 13">DAOM 242723</strain>
    </source>
</reference>
<evidence type="ECO:0000259" key="9">
    <source>
        <dbReference type="PROSITE" id="PS50109"/>
    </source>
</evidence>
<dbReference type="Gene3D" id="1.10.287.130">
    <property type="match status" value="1"/>
</dbReference>
<keyword evidence="13" id="KW-1185">Reference proteome</keyword>
<evidence type="ECO:0000256" key="7">
    <source>
        <dbReference type="PROSITE-ProRule" id="PRU00169"/>
    </source>
</evidence>
<dbReference type="Pfam" id="PF02518">
    <property type="entry name" value="HATPase_c"/>
    <property type="match status" value="1"/>
</dbReference>
<evidence type="ECO:0000256" key="8">
    <source>
        <dbReference type="SAM" id="SignalP"/>
    </source>
</evidence>
<evidence type="ECO:0000256" key="5">
    <source>
        <dbReference type="ARBA" id="ARBA00022777"/>
    </source>
</evidence>
<dbReference type="PANTHER" id="PTHR45339">
    <property type="entry name" value="HYBRID SIGNAL TRANSDUCTION HISTIDINE KINASE J"/>
    <property type="match status" value="1"/>
</dbReference>
<feature type="domain" description="HAMP" evidence="11">
    <location>
        <begin position="420"/>
        <end position="472"/>
    </location>
</feature>
<evidence type="ECO:0000259" key="10">
    <source>
        <dbReference type="PROSITE" id="PS50110"/>
    </source>
</evidence>
<dbReference type="InterPro" id="IPR004358">
    <property type="entry name" value="Sig_transdc_His_kin-like_C"/>
</dbReference>
<feature type="domain" description="HAMP" evidence="11">
    <location>
        <begin position="512"/>
        <end position="564"/>
    </location>
</feature>
<dbReference type="GO" id="GO:0016020">
    <property type="term" value="C:membrane"/>
    <property type="evidence" value="ECO:0007669"/>
    <property type="project" value="InterPro"/>
</dbReference>
<comment type="caution">
    <text evidence="12">The sequence shown here is derived from an EMBL/GenBank/DDBJ whole genome shotgun (WGS) entry which is preliminary data.</text>
</comment>
<sequence length="1080" mass="118383">MTCTFLPLSTSLSLSLSLSLRFFTPLISSPFPSRVTTSFRHSGPKALSRFPSKIDRDCCLMAAMVDMDPARPALVSDADLMQARAALQHQQSPEVSVPREFISLIVDELIYRRESHSFIAEIEHERSNLRKELLKHIHINEAFQKELREIGEIITQVAHGDLSQRARMHPLEMSPDIATFKQTINTMMDQLQVFSQEVSKVAREVGTEGVLGGQAKIEGIQGIWHELTVNVNAMANNLTTQVRDITTVTTAVAKGDLQRKVQADCKGEILLLKNIINSMVDQLREFAFEVSRVAREVGSDGVLGGQAVVHGVEGTWKNLTDNVNRMASNLTQQVREIADVTTAVARGDLTKKVTADVKGEILDLKLTINAMVDRLNQFAFEVSRVAREVGTDGTLGGQAQVENVEGRWRDLTDNVNTMAQNLTLQVRQISNVTQAIARGDLSTKIEVHAQGEILTLKETINSMMDGLGEFAGEVKGVARDVGVRGKLGGQANVAGSHGIWRSISEDVNTMADNLTSQVRAFGEITEAAMSGDFTKLITVSASGEMDDLKQKINKMISSLRDSIQRNTAAREAAELANRKYSHEIRTPMNGIIGLSSLALDTDDLQAPVRETLKMVHNLAISLLTIIDDILDISKIEANHMIIEKTPFSLGATVFSVLKALSVETNEKALGLVYTVDGEVPDYLIGDAYRLRQVMLNLVGNAIKFTDHGEIRVTVKHAQDDKCASNETAFQFSVSDPGIGIDESKLGLIFDKFQQADGSMTRRFGGTGLGLAISKRLVSLMGGDIWVTSNMGEGSTFSFTCRVKLAQPPSSFAEQLAPHRGRRVLFFDHGLARDFPIASVLIELGLEPIIVKEEQLECGQFKSNWGCTFDAILIENLEIAAKLRACPDLQPIPLVITAHTISLALRAAGELGIASYLTVPCRPIDLWNSILPALGNRATHTPSGYTRSLAILLAEDNDVNQKVAVRILEKFNHNVTVVENGLQAVKEVKHHRYDVVLMDVQMPVMGGFEATGNIRQYEKMNGLPRTPIIALTAHAMLGDRDKCIQAGMDDYLPKPLDSSRMMQTILKCSAMNLAPLPAIEG</sequence>
<dbReference type="PROSITE" id="PS50885">
    <property type="entry name" value="HAMP"/>
    <property type="match status" value="5"/>
</dbReference>
<keyword evidence="6" id="KW-0902">Two-component regulatory system</keyword>
<dbReference type="GO" id="GO:0000155">
    <property type="term" value="F:phosphorelay sensor kinase activity"/>
    <property type="evidence" value="ECO:0007669"/>
    <property type="project" value="InterPro"/>
</dbReference>
<evidence type="ECO:0000256" key="4">
    <source>
        <dbReference type="ARBA" id="ARBA00022679"/>
    </source>
</evidence>
<keyword evidence="5" id="KW-0418">Kinase</keyword>
<dbReference type="Pfam" id="PF00072">
    <property type="entry name" value="Response_reg"/>
    <property type="match status" value="1"/>
</dbReference>
<dbReference type="SMART" id="SM00448">
    <property type="entry name" value="REC"/>
    <property type="match status" value="1"/>
</dbReference>
<evidence type="ECO:0000256" key="3">
    <source>
        <dbReference type="ARBA" id="ARBA00022553"/>
    </source>
</evidence>
<dbReference type="InterPro" id="IPR001789">
    <property type="entry name" value="Sig_transdc_resp-reg_receiver"/>
</dbReference>
<dbReference type="Proteomes" id="UP000055045">
    <property type="component" value="Unassembled WGS sequence"/>
</dbReference>
<feature type="chain" id="PRO_5007172534" description="histidine kinase" evidence="8">
    <location>
        <begin position="29"/>
        <end position="1080"/>
    </location>
</feature>
<dbReference type="InterPro" id="IPR011006">
    <property type="entry name" value="CheY-like_superfamily"/>
</dbReference>
<dbReference type="PROSITE" id="PS50109">
    <property type="entry name" value="HIS_KIN"/>
    <property type="match status" value="1"/>
</dbReference>
<feature type="domain" description="HAMP" evidence="11">
    <location>
        <begin position="236"/>
        <end position="288"/>
    </location>
</feature>
<dbReference type="CDD" id="cd17546">
    <property type="entry name" value="REC_hyHK_CKI1_RcsC-like"/>
    <property type="match status" value="1"/>
</dbReference>
<dbReference type="Pfam" id="PF00672">
    <property type="entry name" value="HAMP"/>
    <property type="match status" value="2"/>
</dbReference>
<dbReference type="Gene3D" id="3.30.565.10">
    <property type="entry name" value="Histidine kinase-like ATPase, C-terminal domain"/>
    <property type="match status" value="1"/>
</dbReference>
<feature type="domain" description="HAMP" evidence="11">
    <location>
        <begin position="141"/>
        <end position="196"/>
    </location>
</feature>
<evidence type="ECO:0000256" key="6">
    <source>
        <dbReference type="ARBA" id="ARBA00023012"/>
    </source>
</evidence>
<dbReference type="OrthoDB" id="10266508at2759"/>
<dbReference type="PROSITE" id="PS50110">
    <property type="entry name" value="RESPONSE_REGULATORY"/>
    <property type="match status" value="1"/>
</dbReference>
<dbReference type="SUPFAM" id="SSF55874">
    <property type="entry name" value="ATPase domain of HSP90 chaperone/DNA topoisomerase II/histidine kinase"/>
    <property type="match status" value="1"/>
</dbReference>
<dbReference type="SMART" id="SM00304">
    <property type="entry name" value="HAMP"/>
    <property type="match status" value="5"/>
</dbReference>
<keyword evidence="8" id="KW-0732">Signal</keyword>
<dbReference type="CDD" id="cd16922">
    <property type="entry name" value="HATPase_EvgS-ArcB-TorS-like"/>
    <property type="match status" value="1"/>
</dbReference>
<dbReference type="FunFam" id="1.20.120.1530:FF:000002">
    <property type="entry name" value="Two-component osmosensing histidine kinase"/>
    <property type="match status" value="2"/>
</dbReference>